<dbReference type="InterPro" id="IPR002525">
    <property type="entry name" value="Transp_IS110-like_N"/>
</dbReference>
<dbReference type="RefSeq" id="WP_377767874.1">
    <property type="nucleotide sequence ID" value="NZ_JBHULB010000077.1"/>
</dbReference>
<feature type="domain" description="Transposase IS110-like N-terminal" evidence="1">
    <location>
        <begin position="7"/>
        <end position="152"/>
    </location>
</feature>
<evidence type="ECO:0000313" key="4">
    <source>
        <dbReference type="Proteomes" id="UP001597526"/>
    </source>
</evidence>
<organism evidence="3 4">
    <name type="scientific">Croceitalea marina</name>
    <dbReference type="NCBI Taxonomy" id="1775166"/>
    <lineage>
        <taxon>Bacteria</taxon>
        <taxon>Pseudomonadati</taxon>
        <taxon>Bacteroidota</taxon>
        <taxon>Flavobacteriia</taxon>
        <taxon>Flavobacteriales</taxon>
        <taxon>Flavobacteriaceae</taxon>
        <taxon>Croceitalea</taxon>
    </lineage>
</organism>
<sequence length="331" mass="37527">MKIKETIGIDVSKLTLDACIHSNQQSATFENSVKGFTLLVKWAYVNSECSKEHILFVFEHTGLYSEKLNEYLTEKMIPHTIIPGLEIKRSLGIVRGKNDKIDAAKIARYAHRMRDEITLSKAPSKQVATLKKLLSLRERLIKQRAGYKASLKEQKKVLVQKDCKLLFKVQQKMVVELTKQIKSIDMEMESIVKADTELLRIYNLLLSIRCIGSQAAMLLIVHTEGFTKFKNARKFAAYCGIAPYPNQSGTSIRGRTRVSPLANKKIKSLLNMCAMSSIIYNPEIRKYYHQRVAAGKNKMSTINIIRNKLVSRAFAVVNRGTPYVNVYGHAS</sequence>
<dbReference type="PANTHER" id="PTHR33055:SF3">
    <property type="entry name" value="PUTATIVE TRANSPOSASE FOR IS117-RELATED"/>
    <property type="match status" value="1"/>
</dbReference>
<comment type="caution">
    <text evidence="3">The sequence shown here is derived from an EMBL/GenBank/DDBJ whole genome shotgun (WGS) entry which is preliminary data.</text>
</comment>
<proteinExistence type="predicted"/>
<name>A0ABW5N0T3_9FLAO</name>
<gene>
    <name evidence="3" type="ORF">ACFSQJ_15515</name>
</gene>
<accession>A0ABW5N0T3</accession>
<dbReference type="PANTHER" id="PTHR33055">
    <property type="entry name" value="TRANSPOSASE FOR INSERTION SEQUENCE ELEMENT IS1111A"/>
    <property type="match status" value="1"/>
</dbReference>
<feature type="domain" description="Transposase IS116/IS110/IS902 C-terminal" evidence="2">
    <location>
        <begin position="203"/>
        <end position="289"/>
    </location>
</feature>
<dbReference type="NCBIfam" id="NF033542">
    <property type="entry name" value="transpos_IS110"/>
    <property type="match status" value="1"/>
</dbReference>
<dbReference type="EMBL" id="JBHULB010000077">
    <property type="protein sequence ID" value="MFD2588345.1"/>
    <property type="molecule type" value="Genomic_DNA"/>
</dbReference>
<dbReference type="Pfam" id="PF01548">
    <property type="entry name" value="DEDD_Tnp_IS110"/>
    <property type="match status" value="1"/>
</dbReference>
<evidence type="ECO:0000313" key="3">
    <source>
        <dbReference type="EMBL" id="MFD2588345.1"/>
    </source>
</evidence>
<evidence type="ECO:0000259" key="1">
    <source>
        <dbReference type="Pfam" id="PF01548"/>
    </source>
</evidence>
<evidence type="ECO:0000259" key="2">
    <source>
        <dbReference type="Pfam" id="PF02371"/>
    </source>
</evidence>
<dbReference type="InterPro" id="IPR003346">
    <property type="entry name" value="Transposase_20"/>
</dbReference>
<reference evidence="4" key="1">
    <citation type="journal article" date="2019" name="Int. J. Syst. Evol. Microbiol.">
        <title>The Global Catalogue of Microorganisms (GCM) 10K type strain sequencing project: providing services to taxonomists for standard genome sequencing and annotation.</title>
        <authorList>
            <consortium name="The Broad Institute Genomics Platform"/>
            <consortium name="The Broad Institute Genome Sequencing Center for Infectious Disease"/>
            <person name="Wu L."/>
            <person name="Ma J."/>
        </authorList>
    </citation>
    <scope>NUCLEOTIDE SEQUENCE [LARGE SCALE GENOMIC DNA]</scope>
    <source>
        <strain evidence="4">KCTC 52368</strain>
    </source>
</reference>
<dbReference type="Proteomes" id="UP001597526">
    <property type="component" value="Unassembled WGS sequence"/>
</dbReference>
<dbReference type="Pfam" id="PF02371">
    <property type="entry name" value="Transposase_20"/>
    <property type="match status" value="1"/>
</dbReference>
<protein>
    <submittedName>
        <fullName evidence="3">IS110 family transposase</fullName>
    </submittedName>
</protein>
<keyword evidence="4" id="KW-1185">Reference proteome</keyword>
<dbReference type="InterPro" id="IPR047650">
    <property type="entry name" value="Transpos_IS110"/>
</dbReference>